<evidence type="ECO:0000259" key="1">
    <source>
        <dbReference type="Pfam" id="PF13091"/>
    </source>
</evidence>
<feature type="domain" description="Phospholipase D-like" evidence="1">
    <location>
        <begin position="10"/>
        <end position="71"/>
    </location>
</feature>
<organism evidence="2 3">
    <name type="scientific">Dyella monticola</name>
    <dbReference type="NCBI Taxonomy" id="1927958"/>
    <lineage>
        <taxon>Bacteria</taxon>
        <taxon>Pseudomonadati</taxon>
        <taxon>Pseudomonadota</taxon>
        <taxon>Gammaproteobacteria</taxon>
        <taxon>Lysobacterales</taxon>
        <taxon>Rhodanobacteraceae</taxon>
        <taxon>Dyella</taxon>
    </lineage>
</organism>
<keyword evidence="3" id="KW-1185">Reference proteome</keyword>
<dbReference type="SUPFAM" id="SSF56024">
    <property type="entry name" value="Phospholipase D/nuclease"/>
    <property type="match status" value="1"/>
</dbReference>
<evidence type="ECO:0000313" key="3">
    <source>
        <dbReference type="Proteomes" id="UP000254258"/>
    </source>
</evidence>
<dbReference type="Proteomes" id="UP000254258">
    <property type="component" value="Unassembled WGS sequence"/>
</dbReference>
<name>A0A370X9E8_9GAMM</name>
<dbReference type="CDD" id="cd09117">
    <property type="entry name" value="PLDc_Bfil_DEXD_like"/>
    <property type="match status" value="1"/>
</dbReference>
<accession>A0A370X9E8</accession>
<proteinExistence type="predicted"/>
<gene>
    <name evidence="2" type="ORF">DWU98_03605</name>
</gene>
<dbReference type="Gene3D" id="3.30.870.10">
    <property type="entry name" value="Endonuclease Chain A"/>
    <property type="match status" value="1"/>
</dbReference>
<dbReference type="Pfam" id="PF13091">
    <property type="entry name" value="PLDc_2"/>
    <property type="match status" value="1"/>
</dbReference>
<reference evidence="2 3" key="1">
    <citation type="submission" date="2018-07" db="EMBL/GenBank/DDBJ databases">
        <title>Dyella monticola sp. nov. and Dyella psychrodurans sp. nov. isolated from monsoon evergreen broad-leaved forest soil of Dinghu Mountain, China.</title>
        <authorList>
            <person name="Gao Z."/>
            <person name="Qiu L."/>
        </authorList>
    </citation>
    <scope>NUCLEOTIDE SEQUENCE [LARGE SCALE GENOMIC DNA]</scope>
    <source>
        <strain evidence="2 3">4G-K06</strain>
    </source>
</reference>
<dbReference type="EMBL" id="QRBE01000001">
    <property type="protein sequence ID" value="RDS85034.1"/>
    <property type="molecule type" value="Genomic_DNA"/>
</dbReference>
<sequence>MDACLGLDQVKIYPPGEDVLFHPKVYAFELEAEVEVYVGSSNLTGAGLSKNHECGIFIRAESTHSKLQQFLNYIDERFDEASVLDADFITAYKANKKRVKDAEDELKKFTRIAPARRAKNSFTTTHAQDLRWKEFVTKVKNDTVGAFDMRLDMLGRIHKWFASGRSFQEFTLGERKRVTGIIFPSKPKNIDWGLFGQMTANGGFYDVLDDHTNIISMALDKIPLYEPVKWSHYDDFWTCFSLIPQASDGWIGLATRLLAMKRPDEFVCLTRKNKQGVCGYLGAPYSTMTLKNYWERIIEKVRITPWYLKKEPRDPLERKIWHCRTALLDAIYYDQT</sequence>
<dbReference type="AlphaFoldDB" id="A0A370X9E8"/>
<dbReference type="InterPro" id="IPR025202">
    <property type="entry name" value="PLD-like_dom"/>
</dbReference>
<comment type="caution">
    <text evidence="2">The sequence shown here is derived from an EMBL/GenBank/DDBJ whole genome shotgun (WGS) entry which is preliminary data.</text>
</comment>
<evidence type="ECO:0000313" key="2">
    <source>
        <dbReference type="EMBL" id="RDS85034.1"/>
    </source>
</evidence>
<protein>
    <recommendedName>
        <fullName evidence="1">Phospholipase D-like domain-containing protein</fullName>
    </recommendedName>
</protein>